<organism evidence="12 13">
    <name type="scientific">Nyssa sinensis</name>
    <dbReference type="NCBI Taxonomy" id="561372"/>
    <lineage>
        <taxon>Eukaryota</taxon>
        <taxon>Viridiplantae</taxon>
        <taxon>Streptophyta</taxon>
        <taxon>Embryophyta</taxon>
        <taxon>Tracheophyta</taxon>
        <taxon>Spermatophyta</taxon>
        <taxon>Magnoliopsida</taxon>
        <taxon>eudicotyledons</taxon>
        <taxon>Gunneridae</taxon>
        <taxon>Pentapetalae</taxon>
        <taxon>asterids</taxon>
        <taxon>Cornales</taxon>
        <taxon>Nyssaceae</taxon>
        <taxon>Nyssa</taxon>
    </lineage>
</organism>
<protein>
    <recommendedName>
        <fullName evidence="11">Bifunctional inhibitor/plant lipid transfer protein/seed storage helical domain-containing protein</fullName>
    </recommendedName>
</protein>
<keyword evidence="4" id="KW-0336">GPI-anchor</keyword>
<evidence type="ECO:0000256" key="8">
    <source>
        <dbReference type="ARBA" id="ARBA00023288"/>
    </source>
</evidence>
<evidence type="ECO:0000259" key="11">
    <source>
        <dbReference type="SMART" id="SM00499"/>
    </source>
</evidence>
<proteinExistence type="inferred from homology"/>
<accession>A0A5J5AFK2</accession>
<dbReference type="AlphaFoldDB" id="A0A5J5AFK2"/>
<comment type="similarity">
    <text evidence="2">Belongs to the plant LTP family.</text>
</comment>
<dbReference type="OrthoDB" id="1882492at2759"/>
<evidence type="ECO:0000256" key="10">
    <source>
        <dbReference type="SAM" id="SignalP"/>
    </source>
</evidence>
<dbReference type="InterPro" id="IPR016140">
    <property type="entry name" value="Bifunc_inhib/LTP/seed_store"/>
</dbReference>
<dbReference type="CDD" id="cd00010">
    <property type="entry name" value="AAI_LTSS"/>
    <property type="match status" value="1"/>
</dbReference>
<dbReference type="SMART" id="SM00499">
    <property type="entry name" value="AAI"/>
    <property type="match status" value="1"/>
</dbReference>
<dbReference type="Gene3D" id="1.10.110.10">
    <property type="entry name" value="Plant lipid-transfer and hydrophobic proteins"/>
    <property type="match status" value="1"/>
</dbReference>
<evidence type="ECO:0000313" key="13">
    <source>
        <dbReference type="Proteomes" id="UP000325577"/>
    </source>
</evidence>
<evidence type="ECO:0000256" key="3">
    <source>
        <dbReference type="ARBA" id="ARBA00022475"/>
    </source>
</evidence>
<feature type="transmembrane region" description="Helical" evidence="9">
    <location>
        <begin position="167"/>
        <end position="187"/>
    </location>
</feature>
<keyword evidence="9" id="KW-0812">Transmembrane</keyword>
<dbReference type="InterPro" id="IPR043325">
    <property type="entry name" value="LTSS"/>
</dbReference>
<dbReference type="SUPFAM" id="SSF47699">
    <property type="entry name" value="Bifunctional inhibitor/lipid-transfer protein/seed storage 2S albumin"/>
    <property type="match status" value="1"/>
</dbReference>
<evidence type="ECO:0000256" key="7">
    <source>
        <dbReference type="ARBA" id="ARBA00023180"/>
    </source>
</evidence>
<evidence type="ECO:0000256" key="2">
    <source>
        <dbReference type="ARBA" id="ARBA00009748"/>
    </source>
</evidence>
<sequence length="188" mass="19658">MVKKMTAQSVVTLFFIVCGSICAVVDAATIQDQCSSDIPKVTACLQYATGKTATPSKECCKAATDIKDRDPVCLCYIIQLTHNGNAQIKTLGIQEARLLQLSSACQLTNASISDCPKLLNLTASSPDYAIFTNSSSTIPANSTGTSSPSTANGSNVFNRRPSIAEGMAIAMAIFFAVIPAGFASVICT</sequence>
<keyword evidence="7" id="KW-0325">Glycoprotein</keyword>
<dbReference type="InterPro" id="IPR036312">
    <property type="entry name" value="Bifun_inhib/LTP/seed_sf"/>
</dbReference>
<reference evidence="12 13" key="1">
    <citation type="submission" date="2019-09" db="EMBL/GenBank/DDBJ databases">
        <title>A chromosome-level genome assembly of the Chinese tupelo Nyssa sinensis.</title>
        <authorList>
            <person name="Yang X."/>
            <person name="Kang M."/>
            <person name="Yang Y."/>
            <person name="Xiong H."/>
            <person name="Wang M."/>
            <person name="Zhang Z."/>
            <person name="Wang Z."/>
            <person name="Wu H."/>
            <person name="Ma T."/>
            <person name="Liu J."/>
            <person name="Xi Z."/>
        </authorList>
    </citation>
    <scope>NUCLEOTIDE SEQUENCE [LARGE SCALE GENOMIC DNA]</scope>
    <source>
        <strain evidence="12">J267</strain>
        <tissue evidence="12">Leaf</tissue>
    </source>
</reference>
<evidence type="ECO:0000256" key="4">
    <source>
        <dbReference type="ARBA" id="ARBA00022622"/>
    </source>
</evidence>
<evidence type="ECO:0000256" key="5">
    <source>
        <dbReference type="ARBA" id="ARBA00022729"/>
    </source>
</evidence>
<keyword evidence="13" id="KW-1185">Reference proteome</keyword>
<comment type="subcellular location">
    <subcellularLocation>
        <location evidence="1">Cell membrane</location>
        <topology evidence="1">Lipid-anchor</topology>
        <topology evidence="1">GPI-anchor</topology>
    </subcellularLocation>
</comment>
<feature type="signal peptide" evidence="10">
    <location>
        <begin position="1"/>
        <end position="27"/>
    </location>
</feature>
<evidence type="ECO:0000256" key="6">
    <source>
        <dbReference type="ARBA" id="ARBA00023157"/>
    </source>
</evidence>
<keyword evidence="8" id="KW-0449">Lipoprotein</keyword>
<evidence type="ECO:0000256" key="1">
    <source>
        <dbReference type="ARBA" id="ARBA00004609"/>
    </source>
</evidence>
<keyword evidence="6" id="KW-1015">Disulfide bond</keyword>
<gene>
    <name evidence="12" type="ORF">F0562_033544</name>
</gene>
<name>A0A5J5AFK2_9ASTE</name>
<dbReference type="Pfam" id="PF14368">
    <property type="entry name" value="LTP_2"/>
    <property type="match status" value="1"/>
</dbReference>
<keyword evidence="3" id="KW-1003">Cell membrane</keyword>
<keyword evidence="9" id="KW-1133">Transmembrane helix</keyword>
<keyword evidence="5 10" id="KW-0732">Signal</keyword>
<evidence type="ECO:0000313" key="12">
    <source>
        <dbReference type="EMBL" id="KAA8528968.1"/>
    </source>
</evidence>
<dbReference type="EMBL" id="CM018044">
    <property type="protein sequence ID" value="KAA8528968.1"/>
    <property type="molecule type" value="Genomic_DNA"/>
</dbReference>
<feature type="domain" description="Bifunctional inhibitor/plant lipid transfer protein/seed storage helical" evidence="11">
    <location>
        <begin position="34"/>
        <end position="115"/>
    </location>
</feature>
<evidence type="ECO:0000256" key="9">
    <source>
        <dbReference type="SAM" id="Phobius"/>
    </source>
</evidence>
<dbReference type="GO" id="GO:0005886">
    <property type="term" value="C:plasma membrane"/>
    <property type="evidence" value="ECO:0007669"/>
    <property type="project" value="UniProtKB-SubCell"/>
</dbReference>
<dbReference type="Proteomes" id="UP000325577">
    <property type="component" value="Linkage Group LG20"/>
</dbReference>
<feature type="chain" id="PRO_5023882521" description="Bifunctional inhibitor/plant lipid transfer protein/seed storage helical domain-containing protein" evidence="10">
    <location>
        <begin position="28"/>
        <end position="188"/>
    </location>
</feature>
<dbReference type="PANTHER" id="PTHR33044">
    <property type="entry name" value="BIFUNCTIONAL INHIBITOR/LIPID-TRANSFER PROTEIN/SEED STORAGE 2S ALBUMIN SUPERFAMILY PROTEIN-RELATED"/>
    <property type="match status" value="1"/>
</dbReference>
<keyword evidence="9" id="KW-0472">Membrane</keyword>
<dbReference type="GO" id="GO:0098552">
    <property type="term" value="C:side of membrane"/>
    <property type="evidence" value="ECO:0007669"/>
    <property type="project" value="UniProtKB-KW"/>
</dbReference>